<feature type="domain" description="Multidrug resistance protein MdtA-like barrel-sandwich hybrid" evidence="4">
    <location>
        <begin position="90"/>
        <end position="212"/>
    </location>
</feature>
<proteinExistence type="inferred from homology"/>
<protein>
    <submittedName>
        <fullName evidence="6">Efflux RND transporter periplasmic adaptor subunit</fullName>
    </submittedName>
</protein>
<feature type="coiled-coil region" evidence="2">
    <location>
        <begin position="162"/>
        <end position="189"/>
    </location>
</feature>
<dbReference type="InterPro" id="IPR058625">
    <property type="entry name" value="MdtA-like_BSH"/>
</dbReference>
<dbReference type="GO" id="GO:1990281">
    <property type="term" value="C:efflux pump complex"/>
    <property type="evidence" value="ECO:0007669"/>
    <property type="project" value="TreeGrafter"/>
</dbReference>
<dbReference type="Gene3D" id="2.40.420.20">
    <property type="match status" value="1"/>
</dbReference>
<dbReference type="NCBIfam" id="TIGR01730">
    <property type="entry name" value="RND_mfp"/>
    <property type="match status" value="1"/>
</dbReference>
<dbReference type="AlphaFoldDB" id="A0A5B8ITP9"/>
<dbReference type="RefSeq" id="WP_146364154.1">
    <property type="nucleotide sequence ID" value="NZ_CP042261.1"/>
</dbReference>
<dbReference type="SUPFAM" id="SSF111369">
    <property type="entry name" value="HlyD-like secretion proteins"/>
    <property type="match status" value="1"/>
</dbReference>
<keyword evidence="7" id="KW-1185">Reference proteome</keyword>
<comment type="similarity">
    <text evidence="1">Belongs to the membrane fusion protein (MFP) (TC 8.A.1) family.</text>
</comment>
<dbReference type="Gene3D" id="2.40.30.170">
    <property type="match status" value="1"/>
</dbReference>
<feature type="region of interest" description="Disordered" evidence="3">
    <location>
        <begin position="36"/>
        <end position="58"/>
    </location>
</feature>
<dbReference type="OrthoDB" id="9806939at2"/>
<dbReference type="InterPro" id="IPR058792">
    <property type="entry name" value="Beta-barrel_RND_2"/>
</dbReference>
<dbReference type="PANTHER" id="PTHR30469:SF29">
    <property type="entry name" value="BLR2860 PROTEIN"/>
    <property type="match status" value="1"/>
</dbReference>
<gene>
    <name evidence="6" type="ORF">FPZ52_04640</name>
</gene>
<dbReference type="Pfam" id="PF25917">
    <property type="entry name" value="BSH_RND"/>
    <property type="match status" value="1"/>
</dbReference>
<evidence type="ECO:0000259" key="4">
    <source>
        <dbReference type="Pfam" id="PF25917"/>
    </source>
</evidence>
<feature type="compositionally biased region" description="Acidic residues" evidence="3">
    <location>
        <begin position="37"/>
        <end position="49"/>
    </location>
</feature>
<dbReference type="PANTHER" id="PTHR30469">
    <property type="entry name" value="MULTIDRUG RESISTANCE PROTEIN MDTA"/>
    <property type="match status" value="1"/>
</dbReference>
<reference evidence="6 7" key="1">
    <citation type="submission" date="2019-07" db="EMBL/GenBank/DDBJ databases">
        <title>Litoreibacter alkalisoli sp. nov., isolated from saline-alkaline soil.</title>
        <authorList>
            <person name="Wang S."/>
            <person name="Xu L."/>
            <person name="Xing Y.-T."/>
            <person name="Sun J.-Q."/>
        </authorList>
    </citation>
    <scope>NUCLEOTIDE SEQUENCE [LARGE SCALE GENOMIC DNA]</scope>
    <source>
        <strain evidence="6 7">LN3S51</strain>
    </source>
</reference>
<evidence type="ECO:0000256" key="1">
    <source>
        <dbReference type="ARBA" id="ARBA00009477"/>
    </source>
</evidence>
<evidence type="ECO:0000313" key="6">
    <source>
        <dbReference type="EMBL" id="QDY68984.1"/>
    </source>
</evidence>
<name>A0A5B8ITP9_9RHOB</name>
<keyword evidence="2" id="KW-0175">Coiled coil</keyword>
<dbReference type="KEGG" id="lit:FPZ52_04640"/>
<dbReference type="Gene3D" id="1.10.287.470">
    <property type="entry name" value="Helix hairpin bin"/>
    <property type="match status" value="1"/>
</dbReference>
<dbReference type="EMBL" id="CP042261">
    <property type="protein sequence ID" value="QDY68984.1"/>
    <property type="molecule type" value="Genomic_DNA"/>
</dbReference>
<accession>A0A5B8ITP9</accession>
<evidence type="ECO:0000259" key="5">
    <source>
        <dbReference type="Pfam" id="PF25954"/>
    </source>
</evidence>
<evidence type="ECO:0000256" key="3">
    <source>
        <dbReference type="SAM" id="MobiDB-lite"/>
    </source>
</evidence>
<evidence type="ECO:0000256" key="2">
    <source>
        <dbReference type="SAM" id="Coils"/>
    </source>
</evidence>
<evidence type="ECO:0000313" key="7">
    <source>
        <dbReference type="Proteomes" id="UP000318483"/>
    </source>
</evidence>
<sequence>MRLTPILIALLVAASLYVIVFERDTLLNMAGVAQSTDQDETTAQSEEEAAVAPTDSGGDDTSTIAVVVLQSNASDIDNAVNLRGQTRAVREVDVQSQTSGLVISEPHRKGSFVERGDVLCQIDPGTRPAQLAEAQARLAEAEINDNAAGRLAEGGFASETRAVSAKAMLQSAQAAVQAAETEIDRLTITAPFGGLLETDAAEIGSLLQPGSLCATIIQLDPIKLVGFAPETSVGLIEMGAPAVARLPNGENVSGQVTFISRAADPATRTFGVEITAENPDLKIRDGQSADISVAASGTKAHLVPPSALTLNDQGTMGLRIVDENDVVQFTPVSVIRDTIDGVYVTGLPETARVIVVGQEYVSEGVKVRVSYREAKG</sequence>
<dbReference type="Proteomes" id="UP000318483">
    <property type="component" value="Chromosome"/>
</dbReference>
<dbReference type="InterPro" id="IPR006143">
    <property type="entry name" value="RND_pump_MFP"/>
</dbReference>
<organism evidence="6 7">
    <name type="scientific">Qingshengfaniella alkalisoli</name>
    <dbReference type="NCBI Taxonomy" id="2599296"/>
    <lineage>
        <taxon>Bacteria</taxon>
        <taxon>Pseudomonadati</taxon>
        <taxon>Pseudomonadota</taxon>
        <taxon>Alphaproteobacteria</taxon>
        <taxon>Rhodobacterales</taxon>
        <taxon>Paracoccaceae</taxon>
        <taxon>Qingshengfaniella</taxon>
    </lineage>
</organism>
<feature type="domain" description="CusB-like beta-barrel" evidence="5">
    <location>
        <begin position="228"/>
        <end position="296"/>
    </location>
</feature>
<dbReference type="Pfam" id="PF25954">
    <property type="entry name" value="Beta-barrel_RND_2"/>
    <property type="match status" value="1"/>
</dbReference>
<dbReference type="GO" id="GO:0015562">
    <property type="term" value="F:efflux transmembrane transporter activity"/>
    <property type="evidence" value="ECO:0007669"/>
    <property type="project" value="TreeGrafter"/>
</dbReference>
<dbReference type="Gene3D" id="2.40.50.100">
    <property type="match status" value="1"/>
</dbReference>